<evidence type="ECO:0000313" key="8">
    <source>
        <dbReference type="EMBL" id="SGZ17298.1"/>
    </source>
</evidence>
<dbReference type="AlphaFoldDB" id="A0A1L0AM80"/>
<dbReference type="GO" id="GO:0003677">
    <property type="term" value="F:DNA binding"/>
    <property type="evidence" value="ECO:0007669"/>
    <property type="project" value="UniProtKB-UniRule"/>
</dbReference>
<dbReference type="InterPro" id="IPR011010">
    <property type="entry name" value="DNA_brk_join_enz"/>
</dbReference>
<proteinExistence type="inferred from homology"/>
<dbReference type="PANTHER" id="PTHR30349">
    <property type="entry name" value="PHAGE INTEGRASE-RELATED"/>
    <property type="match status" value="1"/>
</dbReference>
<dbReference type="InterPro" id="IPR050090">
    <property type="entry name" value="Tyrosine_recombinase_XerCD"/>
</dbReference>
<dbReference type="GO" id="GO:0015074">
    <property type="term" value="P:DNA integration"/>
    <property type="evidence" value="ECO:0007669"/>
    <property type="project" value="UniProtKB-KW"/>
</dbReference>
<protein>
    <recommendedName>
        <fullName evidence="10">Integrase</fullName>
    </recommendedName>
</protein>
<dbReference type="InterPro" id="IPR044068">
    <property type="entry name" value="CB"/>
</dbReference>
<reference evidence="8 9" key="1">
    <citation type="submission" date="2016-11" db="EMBL/GenBank/DDBJ databases">
        <authorList>
            <person name="Jaros S."/>
            <person name="Januszkiewicz K."/>
            <person name="Wedrychowicz H."/>
        </authorList>
    </citation>
    <scope>NUCLEOTIDE SEQUENCE [LARGE SCALE GENOMIC DNA]</scope>
    <source>
        <strain evidence="8">NVI 5450</strain>
    </source>
</reference>
<evidence type="ECO:0000256" key="5">
    <source>
        <dbReference type="PROSITE-ProRule" id="PRU01248"/>
    </source>
</evidence>
<keyword evidence="4" id="KW-0233">DNA recombination</keyword>
<keyword evidence="3 5" id="KW-0238">DNA-binding</keyword>
<sequence>MSYLIKSPYGIYYFRWSLLVDNKYKQTKISLRTKCKLTAIKEAATIALELRDNPPTTIQQLKHHLSTYFESPIHQTTPISGTLENLEPLLFDLAPKSLSEYKSVWNAFINHLLSNIGDIDLHSITQTQVESWRNKQKCTSVTLRKKLRVISSCLNKLDFKETLEFTVKTPKKADTVQRRAFTTNELKYFLKATEDHSGWKYYLPRMALLTGCRMNELCQLRKSDFRKDEDQYYISINTDTPDKQLKNKSSHREIPISKNLKILVLPLLNSKKQNDLLFDLTFSQYNRYISQPSKFFSKIIDTSRKDQKMGIGVTFHSLRHNVVTSLFNQGVTEELIGSITGHSMGKSTAGKNYMSGFSYQRKLNTVNKLSLV</sequence>
<evidence type="ECO:0000256" key="4">
    <source>
        <dbReference type="ARBA" id="ARBA00023172"/>
    </source>
</evidence>
<dbReference type="Proteomes" id="UP000183794">
    <property type="component" value="Unassembled WGS sequence"/>
</dbReference>
<evidence type="ECO:0000259" key="6">
    <source>
        <dbReference type="PROSITE" id="PS51898"/>
    </source>
</evidence>
<dbReference type="SUPFAM" id="SSF56349">
    <property type="entry name" value="DNA breaking-rejoining enzymes"/>
    <property type="match status" value="1"/>
</dbReference>
<dbReference type="InterPro" id="IPR010998">
    <property type="entry name" value="Integrase_recombinase_N"/>
</dbReference>
<name>A0A1L0AM80_9GAMM</name>
<evidence type="ECO:0000256" key="1">
    <source>
        <dbReference type="ARBA" id="ARBA00008857"/>
    </source>
</evidence>
<evidence type="ECO:0000259" key="7">
    <source>
        <dbReference type="PROSITE" id="PS51900"/>
    </source>
</evidence>
<dbReference type="EMBL" id="FPLD01000131">
    <property type="protein sequence ID" value="SGZ17298.1"/>
    <property type="molecule type" value="Genomic_DNA"/>
</dbReference>
<dbReference type="Gene3D" id="1.10.443.10">
    <property type="entry name" value="Intergrase catalytic core"/>
    <property type="match status" value="1"/>
</dbReference>
<dbReference type="InterPro" id="IPR002104">
    <property type="entry name" value="Integrase_catalytic"/>
</dbReference>
<gene>
    <name evidence="8" type="ORF">NVI5450_4497</name>
</gene>
<feature type="domain" description="Core-binding (CB)" evidence="7">
    <location>
        <begin position="80"/>
        <end position="158"/>
    </location>
</feature>
<dbReference type="InterPro" id="IPR013762">
    <property type="entry name" value="Integrase-like_cat_sf"/>
</dbReference>
<keyword evidence="2" id="KW-0229">DNA integration</keyword>
<evidence type="ECO:0000313" key="9">
    <source>
        <dbReference type="Proteomes" id="UP000183794"/>
    </source>
</evidence>
<dbReference type="Pfam" id="PF00589">
    <property type="entry name" value="Phage_integrase"/>
    <property type="match status" value="1"/>
</dbReference>
<evidence type="ECO:0008006" key="10">
    <source>
        <dbReference type="Google" id="ProtNLM"/>
    </source>
</evidence>
<dbReference type="PANTHER" id="PTHR30349:SF41">
    <property type="entry name" value="INTEGRASE_RECOMBINASE PROTEIN MJ0367-RELATED"/>
    <property type="match status" value="1"/>
</dbReference>
<dbReference type="PROSITE" id="PS51898">
    <property type="entry name" value="TYR_RECOMBINASE"/>
    <property type="match status" value="1"/>
</dbReference>
<dbReference type="GO" id="GO:0006310">
    <property type="term" value="P:DNA recombination"/>
    <property type="evidence" value="ECO:0007669"/>
    <property type="project" value="UniProtKB-KW"/>
</dbReference>
<accession>A0A1L0AM80</accession>
<comment type="similarity">
    <text evidence="1">Belongs to the 'phage' integrase family.</text>
</comment>
<dbReference type="PROSITE" id="PS51900">
    <property type="entry name" value="CB"/>
    <property type="match status" value="1"/>
</dbReference>
<evidence type="ECO:0000256" key="3">
    <source>
        <dbReference type="ARBA" id="ARBA00023125"/>
    </source>
</evidence>
<dbReference type="Gene3D" id="1.10.150.130">
    <property type="match status" value="1"/>
</dbReference>
<organism evidence="8 9">
    <name type="scientific">Moritella viscosa</name>
    <dbReference type="NCBI Taxonomy" id="80854"/>
    <lineage>
        <taxon>Bacteria</taxon>
        <taxon>Pseudomonadati</taxon>
        <taxon>Pseudomonadota</taxon>
        <taxon>Gammaproteobacteria</taxon>
        <taxon>Alteromonadales</taxon>
        <taxon>Moritellaceae</taxon>
        <taxon>Moritella</taxon>
    </lineage>
</organism>
<feature type="domain" description="Tyr recombinase" evidence="6">
    <location>
        <begin position="176"/>
        <end position="367"/>
    </location>
</feature>
<evidence type="ECO:0000256" key="2">
    <source>
        <dbReference type="ARBA" id="ARBA00022908"/>
    </source>
</evidence>